<protein>
    <submittedName>
        <fullName evidence="2">Uncharacterized protein</fullName>
    </submittedName>
</protein>
<dbReference type="Proteomes" id="UP001472677">
    <property type="component" value="Unassembled WGS sequence"/>
</dbReference>
<keyword evidence="3" id="KW-1185">Reference proteome</keyword>
<evidence type="ECO:0000313" key="3">
    <source>
        <dbReference type="Proteomes" id="UP001472677"/>
    </source>
</evidence>
<proteinExistence type="predicted"/>
<keyword evidence="1" id="KW-0732">Signal</keyword>
<feature type="chain" id="PRO_5045990629" evidence="1">
    <location>
        <begin position="21"/>
        <end position="642"/>
    </location>
</feature>
<name>A0ABR2AXZ8_9ROSI</name>
<accession>A0ABR2AXZ8</accession>
<organism evidence="2 3">
    <name type="scientific">Hibiscus sabdariffa</name>
    <name type="common">roselle</name>
    <dbReference type="NCBI Taxonomy" id="183260"/>
    <lineage>
        <taxon>Eukaryota</taxon>
        <taxon>Viridiplantae</taxon>
        <taxon>Streptophyta</taxon>
        <taxon>Embryophyta</taxon>
        <taxon>Tracheophyta</taxon>
        <taxon>Spermatophyta</taxon>
        <taxon>Magnoliopsida</taxon>
        <taxon>eudicotyledons</taxon>
        <taxon>Gunneridae</taxon>
        <taxon>Pentapetalae</taxon>
        <taxon>rosids</taxon>
        <taxon>malvids</taxon>
        <taxon>Malvales</taxon>
        <taxon>Malvaceae</taxon>
        <taxon>Malvoideae</taxon>
        <taxon>Hibiscus</taxon>
    </lineage>
</organism>
<feature type="signal peptide" evidence="1">
    <location>
        <begin position="1"/>
        <end position="20"/>
    </location>
</feature>
<comment type="caution">
    <text evidence="2">The sequence shown here is derived from an EMBL/GenBank/DDBJ whole genome shotgun (WGS) entry which is preliminary data.</text>
</comment>
<sequence length="642" mass="71425">MGGVMLLGMVLYMMTSRTLPRLSISIWNCPSIETEVFLCYVVYRRFCFGEWSFSSGDSYEWDRFLKVGEMRSEEASKLLVQTEIMEALIDNHCLERLTRNLITAGRSPTKKEGLLDLELERGNLADIELAATELLSIESFLVKLNICRGLSHLYLVIPRANQSLDSRINDGRDGEIEQERLRISKKDITYVLGILLDLLTDPSKIGGEYQPSHKRTTLSLVGRFGSLNKVGKYLNRRALLVRHLFRKRSFFRSSPLQEDLLAYQFETKLGSFFPGKKGLLPLSRTCTTHSVFLRSGSATALYDFLARSSHKLSASRSNTSRTQWYRRKRVTIKKEIVQHNSHSYKRGQWLQMVWLTVTARKLEPVSGDGQGAQRATSTAKAAVAVVEARNRLKAFPSVEGPYFTYVSHSREKMILSTKSRWGKAGHPCQSSSSGLCSLPGAEQAFRTYVHCFKVSFSMEMVAAENDCQSGNNKSQIGSGRASPALSSLRIQASVKSSFTLLGNEIQDTIGKQKTFLARHCVCALEVSVDFLAKGSSLVSVSGSSIDTSDLTLFPAVSLIRMLEFRGGYISVGSVGSSEGQDPSKSGSHFDTFPRVTRFFTLSHALSTKTTGPSCKSRKIHSLSLLQGQEMGMNARLFDSSSI</sequence>
<gene>
    <name evidence="2" type="ORF">V6N12_076000</name>
</gene>
<reference evidence="2 3" key="1">
    <citation type="journal article" date="2024" name="G3 (Bethesda)">
        <title>Genome assembly of Hibiscus sabdariffa L. provides insights into metabolisms of medicinal natural products.</title>
        <authorList>
            <person name="Kim T."/>
        </authorList>
    </citation>
    <scope>NUCLEOTIDE SEQUENCE [LARGE SCALE GENOMIC DNA]</scope>
    <source>
        <strain evidence="2">TK-2024</strain>
        <tissue evidence="2">Old leaves</tissue>
    </source>
</reference>
<evidence type="ECO:0000256" key="1">
    <source>
        <dbReference type="SAM" id="SignalP"/>
    </source>
</evidence>
<evidence type="ECO:0000313" key="2">
    <source>
        <dbReference type="EMBL" id="KAK8499150.1"/>
    </source>
</evidence>
<dbReference type="EMBL" id="JBBPBM010000239">
    <property type="protein sequence ID" value="KAK8499150.1"/>
    <property type="molecule type" value="Genomic_DNA"/>
</dbReference>